<proteinExistence type="predicted"/>
<sequence>MYGETKVEKGVNTSIQVRVSGVSFKEELEADDLFIDVVLLAWNCAERREETCIFQNFTGHATVYVLDPFMTITRSTPLRSSTFNHFLVNIYL</sequence>
<evidence type="ECO:0000313" key="2">
    <source>
        <dbReference type="Proteomes" id="UP000054217"/>
    </source>
</evidence>
<accession>A0A0C3PQ34</accession>
<evidence type="ECO:0000313" key="1">
    <source>
        <dbReference type="EMBL" id="KIO10614.1"/>
    </source>
</evidence>
<reference evidence="1 2" key="1">
    <citation type="submission" date="2014-04" db="EMBL/GenBank/DDBJ databases">
        <authorList>
            <consortium name="DOE Joint Genome Institute"/>
            <person name="Kuo A."/>
            <person name="Kohler A."/>
            <person name="Costa M.D."/>
            <person name="Nagy L.G."/>
            <person name="Floudas D."/>
            <person name="Copeland A."/>
            <person name="Barry K.W."/>
            <person name="Cichocki N."/>
            <person name="Veneault-Fourrey C."/>
            <person name="LaButti K."/>
            <person name="Lindquist E.A."/>
            <person name="Lipzen A."/>
            <person name="Lundell T."/>
            <person name="Morin E."/>
            <person name="Murat C."/>
            <person name="Sun H."/>
            <person name="Tunlid A."/>
            <person name="Henrissat B."/>
            <person name="Grigoriev I.V."/>
            <person name="Hibbett D.S."/>
            <person name="Martin F."/>
            <person name="Nordberg H.P."/>
            <person name="Cantor M.N."/>
            <person name="Hua S.X."/>
        </authorList>
    </citation>
    <scope>NUCLEOTIDE SEQUENCE [LARGE SCALE GENOMIC DNA]</scope>
    <source>
        <strain evidence="1 2">Marx 270</strain>
    </source>
</reference>
<protein>
    <submittedName>
        <fullName evidence="1">Uncharacterized protein</fullName>
    </submittedName>
</protein>
<dbReference type="AlphaFoldDB" id="A0A0C3PQ34"/>
<gene>
    <name evidence="1" type="ORF">M404DRAFT_20876</name>
</gene>
<dbReference type="Proteomes" id="UP000054217">
    <property type="component" value="Unassembled WGS sequence"/>
</dbReference>
<dbReference type="HOGENOM" id="CLU_2414201_0_0_1"/>
<keyword evidence="2" id="KW-1185">Reference proteome</keyword>
<dbReference type="InParanoid" id="A0A0C3PQ34"/>
<dbReference type="EMBL" id="KN831951">
    <property type="protein sequence ID" value="KIO10614.1"/>
    <property type="molecule type" value="Genomic_DNA"/>
</dbReference>
<reference evidence="2" key="2">
    <citation type="submission" date="2015-01" db="EMBL/GenBank/DDBJ databases">
        <title>Evolutionary Origins and Diversification of the Mycorrhizal Mutualists.</title>
        <authorList>
            <consortium name="DOE Joint Genome Institute"/>
            <consortium name="Mycorrhizal Genomics Consortium"/>
            <person name="Kohler A."/>
            <person name="Kuo A."/>
            <person name="Nagy L.G."/>
            <person name="Floudas D."/>
            <person name="Copeland A."/>
            <person name="Barry K.W."/>
            <person name="Cichocki N."/>
            <person name="Veneault-Fourrey C."/>
            <person name="LaButti K."/>
            <person name="Lindquist E.A."/>
            <person name="Lipzen A."/>
            <person name="Lundell T."/>
            <person name="Morin E."/>
            <person name="Murat C."/>
            <person name="Riley R."/>
            <person name="Ohm R."/>
            <person name="Sun H."/>
            <person name="Tunlid A."/>
            <person name="Henrissat B."/>
            <person name="Grigoriev I.V."/>
            <person name="Hibbett D.S."/>
            <person name="Martin F."/>
        </authorList>
    </citation>
    <scope>NUCLEOTIDE SEQUENCE [LARGE SCALE GENOMIC DNA]</scope>
    <source>
        <strain evidence="2">Marx 270</strain>
    </source>
</reference>
<organism evidence="1 2">
    <name type="scientific">Pisolithus tinctorius Marx 270</name>
    <dbReference type="NCBI Taxonomy" id="870435"/>
    <lineage>
        <taxon>Eukaryota</taxon>
        <taxon>Fungi</taxon>
        <taxon>Dikarya</taxon>
        <taxon>Basidiomycota</taxon>
        <taxon>Agaricomycotina</taxon>
        <taxon>Agaricomycetes</taxon>
        <taxon>Agaricomycetidae</taxon>
        <taxon>Boletales</taxon>
        <taxon>Sclerodermatineae</taxon>
        <taxon>Pisolithaceae</taxon>
        <taxon>Pisolithus</taxon>
    </lineage>
</organism>
<name>A0A0C3PQ34_PISTI</name>